<sequence length="196" mass="21081">MAGGIGGLGVGLFLLFLIGIGLWRMTIEIRLQAVWPTGGAFRGAAEIRLFGGRLTWRRAGAPVGGRGGDPADRRSLGERLKAYRGLGCRLRPALRAVRVTAFRWSTVVGTGDAAETALAAAALYQLKAAAWVGLHRLVRLEAAPRLRVRPAFQAPIFTTEVECIARVRLGEAMLAALKIAFDGRGRRDMHGQRASP</sequence>
<reference evidence="2 3" key="1">
    <citation type="submission" date="2015-09" db="EMBL/GenBank/DDBJ databases">
        <title>Draft genome sequence of Hydrogenibacillus schlegelii DSM 2000.</title>
        <authorList>
            <person name="Hemp J."/>
        </authorList>
    </citation>
    <scope>NUCLEOTIDE SEQUENCE [LARGE SCALE GENOMIC DNA]</scope>
    <source>
        <strain evidence="2 3">MA 48</strain>
    </source>
</reference>
<dbReference type="InterPro" id="IPR021338">
    <property type="entry name" value="DUF2953"/>
</dbReference>
<protein>
    <recommendedName>
        <fullName evidence="4">DUF2953 domain-containing protein</fullName>
    </recommendedName>
</protein>
<name>A0A179IT46_HYDSH</name>
<keyword evidence="3" id="KW-1185">Reference proteome</keyword>
<feature type="transmembrane region" description="Helical" evidence="1">
    <location>
        <begin position="6"/>
        <end position="23"/>
    </location>
</feature>
<dbReference type="RefSeq" id="WP_066199786.1">
    <property type="nucleotide sequence ID" value="NZ_CBCSAS010000029.1"/>
</dbReference>
<keyword evidence="1" id="KW-0472">Membrane</keyword>
<evidence type="ECO:0000313" key="3">
    <source>
        <dbReference type="Proteomes" id="UP000243024"/>
    </source>
</evidence>
<dbReference type="STRING" id="1484.SA87_08790"/>
<gene>
    <name evidence="2" type="ORF">SA87_08790</name>
</gene>
<keyword evidence="1" id="KW-1133">Transmembrane helix</keyword>
<dbReference type="OrthoDB" id="1683589at2"/>
<dbReference type="EMBL" id="JXBB01000012">
    <property type="protein sequence ID" value="OAR04624.1"/>
    <property type="molecule type" value="Genomic_DNA"/>
</dbReference>
<accession>A0A179IT46</accession>
<dbReference type="AlphaFoldDB" id="A0A179IT46"/>
<dbReference type="Proteomes" id="UP000243024">
    <property type="component" value="Unassembled WGS sequence"/>
</dbReference>
<dbReference type="Pfam" id="PF11167">
    <property type="entry name" value="DUF2953"/>
    <property type="match status" value="1"/>
</dbReference>
<proteinExistence type="predicted"/>
<evidence type="ECO:0000313" key="2">
    <source>
        <dbReference type="EMBL" id="OAR04624.1"/>
    </source>
</evidence>
<keyword evidence="1" id="KW-0812">Transmembrane</keyword>
<organism evidence="2 3">
    <name type="scientific">Hydrogenibacillus schlegelii</name>
    <name type="common">Bacillus schlegelii</name>
    <dbReference type="NCBI Taxonomy" id="1484"/>
    <lineage>
        <taxon>Bacteria</taxon>
        <taxon>Bacillati</taxon>
        <taxon>Bacillota</taxon>
        <taxon>Bacilli</taxon>
        <taxon>Bacillales</taxon>
        <taxon>Bacillales Family X. Incertae Sedis</taxon>
        <taxon>Hydrogenibacillus</taxon>
    </lineage>
</organism>
<evidence type="ECO:0000256" key="1">
    <source>
        <dbReference type="SAM" id="Phobius"/>
    </source>
</evidence>
<evidence type="ECO:0008006" key="4">
    <source>
        <dbReference type="Google" id="ProtNLM"/>
    </source>
</evidence>
<comment type="caution">
    <text evidence="2">The sequence shown here is derived from an EMBL/GenBank/DDBJ whole genome shotgun (WGS) entry which is preliminary data.</text>
</comment>